<dbReference type="EMBL" id="NCKW01016901">
    <property type="protein sequence ID" value="POM60291.1"/>
    <property type="molecule type" value="Genomic_DNA"/>
</dbReference>
<proteinExistence type="predicted"/>
<sequence>MLGTTQAEQKVARVLSGWNPKDGARHPSLRALEESNLSRALKLQALLFASTLGFADPALNLDEELAEVLTATLVMHYPDMLLLADSSAFFVRMQLLTWSVAIRRAFTPSPAPAESRDSSAQYTALVDLLKKQINILILQNKRIEERLLAVESPKATSERPLSDSRGDTLRRDGSMPEVAQTTAQLSRVARPKKKGLQLLSAIWYEWFTAEPPVHRSRSVKKTTLYEFRHIAGYMMLFLPSGFKLDASSPAFKSEVLELGEEAQTHALAFLKANGSSAFAAGTALKALRKLHKAGKLDTHIALFHERVHSGSIVDPTPSSALPSFIRLQPKQKPTDKNQHNLQT</sequence>
<dbReference type="OrthoDB" id="126674at2759"/>
<feature type="region of interest" description="Disordered" evidence="1">
    <location>
        <begin position="154"/>
        <end position="177"/>
    </location>
</feature>
<feature type="compositionally biased region" description="Basic and acidic residues" evidence="1">
    <location>
        <begin position="156"/>
        <end position="174"/>
    </location>
</feature>
<organism evidence="2 3">
    <name type="scientific">Phytophthora palmivora</name>
    <dbReference type="NCBI Taxonomy" id="4796"/>
    <lineage>
        <taxon>Eukaryota</taxon>
        <taxon>Sar</taxon>
        <taxon>Stramenopiles</taxon>
        <taxon>Oomycota</taxon>
        <taxon>Peronosporomycetes</taxon>
        <taxon>Peronosporales</taxon>
        <taxon>Peronosporaceae</taxon>
        <taxon>Phytophthora</taxon>
    </lineage>
</organism>
<name>A0A2P4X417_9STRA</name>
<gene>
    <name evidence="2" type="ORF">PHPALM_30876</name>
</gene>
<evidence type="ECO:0000256" key="1">
    <source>
        <dbReference type="SAM" id="MobiDB-lite"/>
    </source>
</evidence>
<accession>A0A2P4X417</accession>
<protein>
    <submittedName>
        <fullName evidence="2">Uncharacterized protein</fullName>
    </submittedName>
</protein>
<reference evidence="2 3" key="1">
    <citation type="journal article" date="2017" name="Genome Biol. Evol.">
        <title>Phytophthora megakarya and P. palmivora, closely related causal agents of cacao black pod rot, underwent increases in genome sizes and gene numbers by different mechanisms.</title>
        <authorList>
            <person name="Ali S.S."/>
            <person name="Shao J."/>
            <person name="Lary D.J."/>
            <person name="Kronmiller B."/>
            <person name="Shen D."/>
            <person name="Strem M.D."/>
            <person name="Amoako-Attah I."/>
            <person name="Akrofi A.Y."/>
            <person name="Begoude B.A."/>
            <person name="Ten Hoopen G.M."/>
            <person name="Coulibaly K."/>
            <person name="Kebe B.I."/>
            <person name="Melnick R.L."/>
            <person name="Guiltinan M.J."/>
            <person name="Tyler B.M."/>
            <person name="Meinhardt L.W."/>
            <person name="Bailey B.A."/>
        </authorList>
    </citation>
    <scope>NUCLEOTIDE SEQUENCE [LARGE SCALE GENOMIC DNA]</scope>
    <source>
        <strain evidence="3">sbr112.9</strain>
    </source>
</reference>
<dbReference type="Proteomes" id="UP000237271">
    <property type="component" value="Unassembled WGS sequence"/>
</dbReference>
<keyword evidence="3" id="KW-1185">Reference proteome</keyword>
<comment type="caution">
    <text evidence="2">The sequence shown here is derived from an EMBL/GenBank/DDBJ whole genome shotgun (WGS) entry which is preliminary data.</text>
</comment>
<evidence type="ECO:0000313" key="2">
    <source>
        <dbReference type="EMBL" id="POM60291.1"/>
    </source>
</evidence>
<evidence type="ECO:0000313" key="3">
    <source>
        <dbReference type="Proteomes" id="UP000237271"/>
    </source>
</evidence>
<dbReference type="AlphaFoldDB" id="A0A2P4X417"/>